<comment type="similarity">
    <text evidence="1">Belongs to the beta-class carbonic anhydrase family.</text>
</comment>
<dbReference type="EMBL" id="BAAAFH010000011">
    <property type="protein sequence ID" value="GAA0875732.1"/>
    <property type="molecule type" value="Genomic_DNA"/>
</dbReference>
<dbReference type="CDD" id="cd03378">
    <property type="entry name" value="beta_CA_cladeC"/>
    <property type="match status" value="1"/>
</dbReference>
<dbReference type="Gene3D" id="3.40.1050.10">
    <property type="entry name" value="Carbonic anhydrase"/>
    <property type="match status" value="1"/>
</dbReference>
<protein>
    <submittedName>
        <fullName evidence="2">Carbonic anhydrase family protein</fullName>
    </submittedName>
</protein>
<dbReference type="Pfam" id="PF00484">
    <property type="entry name" value="Pro_CA"/>
    <property type="match status" value="1"/>
</dbReference>
<dbReference type="NCBIfam" id="NF011765">
    <property type="entry name" value="PRK15219.1"/>
    <property type="match status" value="1"/>
</dbReference>
<organism evidence="2 3">
    <name type="scientific">Wandonia haliotis</name>
    <dbReference type="NCBI Taxonomy" id="574963"/>
    <lineage>
        <taxon>Bacteria</taxon>
        <taxon>Pseudomonadati</taxon>
        <taxon>Bacteroidota</taxon>
        <taxon>Flavobacteriia</taxon>
        <taxon>Flavobacteriales</taxon>
        <taxon>Crocinitomicaceae</taxon>
        <taxon>Wandonia</taxon>
    </lineage>
</organism>
<reference evidence="2 3" key="1">
    <citation type="journal article" date="2019" name="Int. J. Syst. Evol. Microbiol.">
        <title>The Global Catalogue of Microorganisms (GCM) 10K type strain sequencing project: providing services to taxonomists for standard genome sequencing and annotation.</title>
        <authorList>
            <consortium name="The Broad Institute Genomics Platform"/>
            <consortium name="The Broad Institute Genome Sequencing Center for Infectious Disease"/>
            <person name="Wu L."/>
            <person name="Ma J."/>
        </authorList>
    </citation>
    <scope>NUCLEOTIDE SEQUENCE [LARGE SCALE GENOMIC DNA]</scope>
    <source>
        <strain evidence="2 3">JCM 16083</strain>
    </source>
</reference>
<dbReference type="InterPro" id="IPR036874">
    <property type="entry name" value="Carbonic_anhydrase_sf"/>
</dbReference>
<keyword evidence="3" id="KW-1185">Reference proteome</keyword>
<sequence length="229" mass="25360">MNMRAHTKETQSTITPERALEILKEGNQRFVENLSVDRDLLKQMNDTRDGQWPFAGILSCMDSRTSAELIFDQGLGDIFSIRIAGNVVNSDILGSLEYAVKGAGSKLIVVLGHTRCGAVTGACNHVEMGNLTSLLSKIQPAIYEERTILEAEKRTGSNPDFVQKVADINVKRSVKAVIERSMVIEQMIRHGEIGVIGAMYDVVKGTVEFFDDTFVCCERTLNDMFPVTK</sequence>
<dbReference type="InterPro" id="IPR001765">
    <property type="entry name" value="Carbonic_anhydrase"/>
</dbReference>
<dbReference type="PANTHER" id="PTHR11002">
    <property type="entry name" value="CARBONIC ANHYDRASE"/>
    <property type="match status" value="1"/>
</dbReference>
<evidence type="ECO:0000313" key="2">
    <source>
        <dbReference type="EMBL" id="GAA0875732.1"/>
    </source>
</evidence>
<dbReference type="PANTHER" id="PTHR11002:SF79">
    <property type="entry name" value="CARBONIC ANHYDRASE 2"/>
    <property type="match status" value="1"/>
</dbReference>
<evidence type="ECO:0000313" key="3">
    <source>
        <dbReference type="Proteomes" id="UP001501126"/>
    </source>
</evidence>
<proteinExistence type="inferred from homology"/>
<evidence type="ECO:0000256" key="1">
    <source>
        <dbReference type="ARBA" id="ARBA00006217"/>
    </source>
</evidence>
<dbReference type="SMART" id="SM00947">
    <property type="entry name" value="Pro_CA"/>
    <property type="match status" value="1"/>
</dbReference>
<gene>
    <name evidence="2" type="ORF">GCM10009118_21410</name>
</gene>
<name>A0ABN1MS84_9FLAO</name>
<comment type="caution">
    <text evidence="2">The sequence shown here is derived from an EMBL/GenBank/DDBJ whole genome shotgun (WGS) entry which is preliminary data.</text>
</comment>
<accession>A0ABN1MS84</accession>
<dbReference type="SUPFAM" id="SSF53056">
    <property type="entry name" value="beta-carbonic anhydrase, cab"/>
    <property type="match status" value="1"/>
</dbReference>
<dbReference type="Proteomes" id="UP001501126">
    <property type="component" value="Unassembled WGS sequence"/>
</dbReference>